<dbReference type="GO" id="GO:0046872">
    <property type="term" value="F:metal ion binding"/>
    <property type="evidence" value="ECO:0007669"/>
    <property type="project" value="UniProtKB-KW"/>
</dbReference>
<dbReference type="InterPro" id="IPR001932">
    <property type="entry name" value="PPM-type_phosphatase-like_dom"/>
</dbReference>
<comment type="cofactor">
    <cofactor evidence="1">
        <name>Mn(2+)</name>
        <dbReference type="ChEBI" id="CHEBI:29035"/>
    </cofactor>
</comment>
<dbReference type="EMBL" id="KV426271">
    <property type="protein sequence ID" value="KZV83440.1"/>
    <property type="molecule type" value="Genomic_DNA"/>
</dbReference>
<dbReference type="CDD" id="cd00143">
    <property type="entry name" value="PP2Cc"/>
    <property type="match status" value="1"/>
</dbReference>
<dbReference type="GO" id="GO:0004722">
    <property type="term" value="F:protein serine/threonine phosphatase activity"/>
    <property type="evidence" value="ECO:0007669"/>
    <property type="project" value="UniProtKB-EC"/>
</dbReference>
<evidence type="ECO:0000313" key="13">
    <source>
        <dbReference type="Proteomes" id="UP000077266"/>
    </source>
</evidence>
<evidence type="ECO:0000256" key="5">
    <source>
        <dbReference type="ARBA" id="ARBA00022723"/>
    </source>
</evidence>
<evidence type="ECO:0000256" key="3">
    <source>
        <dbReference type="ARBA" id="ARBA00006702"/>
    </source>
</evidence>
<dbReference type="InterPro" id="IPR000222">
    <property type="entry name" value="PP2C_BS"/>
</dbReference>
<dbReference type="Gene3D" id="3.60.40.10">
    <property type="entry name" value="PPM-type phosphatase domain"/>
    <property type="match status" value="1"/>
</dbReference>
<comment type="cofactor">
    <cofactor evidence="2">
        <name>Mg(2+)</name>
        <dbReference type="ChEBI" id="CHEBI:18420"/>
    </cofactor>
</comment>
<dbReference type="InParanoid" id="A0A165CYJ7"/>
<dbReference type="EC" id="3.1.3.16" evidence="4"/>
<dbReference type="OrthoDB" id="10264738at2759"/>
<evidence type="ECO:0000256" key="6">
    <source>
        <dbReference type="ARBA" id="ARBA00022801"/>
    </source>
</evidence>
<evidence type="ECO:0000313" key="12">
    <source>
        <dbReference type="EMBL" id="KZV83440.1"/>
    </source>
</evidence>
<dbReference type="STRING" id="1314781.A0A165CYJ7"/>
<evidence type="ECO:0000256" key="4">
    <source>
        <dbReference type="ARBA" id="ARBA00013081"/>
    </source>
</evidence>
<dbReference type="PROSITE" id="PS01032">
    <property type="entry name" value="PPM_1"/>
    <property type="match status" value="1"/>
</dbReference>
<keyword evidence="13" id="KW-1185">Reference proteome</keyword>
<name>A0A165CYJ7_EXIGL</name>
<evidence type="ECO:0000256" key="7">
    <source>
        <dbReference type="ARBA" id="ARBA00022912"/>
    </source>
</evidence>
<comment type="similarity">
    <text evidence="3 10">Belongs to the PP2C family.</text>
</comment>
<evidence type="ECO:0000256" key="1">
    <source>
        <dbReference type="ARBA" id="ARBA00001936"/>
    </source>
</evidence>
<accession>A0A165CYJ7</accession>
<dbReference type="PANTHER" id="PTHR13832">
    <property type="entry name" value="PROTEIN PHOSPHATASE 2C"/>
    <property type="match status" value="1"/>
</dbReference>
<evidence type="ECO:0000259" key="11">
    <source>
        <dbReference type="PROSITE" id="PS51746"/>
    </source>
</evidence>
<proteinExistence type="inferred from homology"/>
<protein>
    <recommendedName>
        <fullName evidence="4">protein-serine/threonine phosphatase</fullName>
        <ecNumber evidence="4">3.1.3.16</ecNumber>
    </recommendedName>
</protein>
<dbReference type="Pfam" id="PF00481">
    <property type="entry name" value="PP2C"/>
    <property type="match status" value="1"/>
</dbReference>
<dbReference type="Proteomes" id="UP000077266">
    <property type="component" value="Unassembled WGS sequence"/>
</dbReference>
<evidence type="ECO:0000256" key="8">
    <source>
        <dbReference type="ARBA" id="ARBA00023211"/>
    </source>
</evidence>
<organism evidence="12 13">
    <name type="scientific">Exidia glandulosa HHB12029</name>
    <dbReference type="NCBI Taxonomy" id="1314781"/>
    <lineage>
        <taxon>Eukaryota</taxon>
        <taxon>Fungi</taxon>
        <taxon>Dikarya</taxon>
        <taxon>Basidiomycota</taxon>
        <taxon>Agaricomycotina</taxon>
        <taxon>Agaricomycetes</taxon>
        <taxon>Auriculariales</taxon>
        <taxon>Exidiaceae</taxon>
        <taxon>Exidia</taxon>
    </lineage>
</organism>
<sequence>MQGWRDSMEDAHSTMLALDDKDENAFFGVYDGHADEGTISGFASKNVWLKLKEHEAYKRKEYQRAFEAAFVDTDAAMRELELGKEAGGATAIAMLYTTDEEIFVANAGDSRCVISTKGLAKALSVDHRPDLEGEKARIVGAGGFVTEDNRVNGELKTRLLAPARALGDYFYKQRRDLAAKDQIVTAFPEVKTHSVTADDEFVVVACDGIWDVLSSQQVVDSIRRQIADGASLQDCAERLLDACLSPQFGGIGCDNMTCIIVALLHGQTIEAWQEKIKERVAAQEGYPTPDELPAFFSPEAQHEARLHWENVRQQERTGGVSTPGTGPLRQLQLAGALGKEGMFT</sequence>
<reference evidence="12 13" key="1">
    <citation type="journal article" date="2016" name="Mol. Biol. Evol.">
        <title>Comparative Genomics of Early-Diverging Mushroom-Forming Fungi Provides Insights into the Origins of Lignocellulose Decay Capabilities.</title>
        <authorList>
            <person name="Nagy L.G."/>
            <person name="Riley R."/>
            <person name="Tritt A."/>
            <person name="Adam C."/>
            <person name="Daum C."/>
            <person name="Floudas D."/>
            <person name="Sun H."/>
            <person name="Yadav J.S."/>
            <person name="Pangilinan J."/>
            <person name="Larsson K.H."/>
            <person name="Matsuura K."/>
            <person name="Barry K."/>
            <person name="Labutti K."/>
            <person name="Kuo R."/>
            <person name="Ohm R.A."/>
            <person name="Bhattacharya S.S."/>
            <person name="Shirouzu T."/>
            <person name="Yoshinaga Y."/>
            <person name="Martin F.M."/>
            <person name="Grigoriev I.V."/>
            <person name="Hibbett D.S."/>
        </authorList>
    </citation>
    <scope>NUCLEOTIDE SEQUENCE [LARGE SCALE GENOMIC DNA]</scope>
    <source>
        <strain evidence="12 13">HHB12029</strain>
    </source>
</reference>
<dbReference type="PANTHER" id="PTHR13832:SF565">
    <property type="entry name" value="AT28366P-RELATED"/>
    <property type="match status" value="1"/>
</dbReference>
<evidence type="ECO:0000256" key="2">
    <source>
        <dbReference type="ARBA" id="ARBA00001946"/>
    </source>
</evidence>
<comment type="catalytic activity">
    <reaction evidence="9">
        <text>O-phospho-L-threonyl-[protein] + H2O = L-threonyl-[protein] + phosphate</text>
        <dbReference type="Rhea" id="RHEA:47004"/>
        <dbReference type="Rhea" id="RHEA-COMP:11060"/>
        <dbReference type="Rhea" id="RHEA-COMP:11605"/>
        <dbReference type="ChEBI" id="CHEBI:15377"/>
        <dbReference type="ChEBI" id="CHEBI:30013"/>
        <dbReference type="ChEBI" id="CHEBI:43474"/>
        <dbReference type="ChEBI" id="CHEBI:61977"/>
        <dbReference type="EC" id="3.1.3.16"/>
    </reaction>
    <physiologicalReaction direction="left-to-right" evidence="9">
        <dbReference type="Rhea" id="RHEA:47005"/>
    </physiologicalReaction>
</comment>
<keyword evidence="5" id="KW-0479">Metal-binding</keyword>
<dbReference type="InterPro" id="IPR036457">
    <property type="entry name" value="PPM-type-like_dom_sf"/>
</dbReference>
<dbReference type="PROSITE" id="PS51746">
    <property type="entry name" value="PPM_2"/>
    <property type="match status" value="1"/>
</dbReference>
<dbReference type="InterPro" id="IPR015655">
    <property type="entry name" value="PP2C"/>
</dbReference>
<keyword evidence="6 10" id="KW-0378">Hydrolase</keyword>
<feature type="domain" description="PPM-type phosphatase" evidence="11">
    <location>
        <begin position="1"/>
        <end position="263"/>
    </location>
</feature>
<evidence type="ECO:0000256" key="9">
    <source>
        <dbReference type="ARBA" id="ARBA00048832"/>
    </source>
</evidence>
<keyword evidence="7 10" id="KW-0904">Protein phosphatase</keyword>
<gene>
    <name evidence="12" type="ORF">EXIGLDRAFT_777567</name>
</gene>
<dbReference type="SMART" id="SM00332">
    <property type="entry name" value="PP2Cc"/>
    <property type="match status" value="1"/>
</dbReference>
<keyword evidence="8" id="KW-0464">Manganese</keyword>
<evidence type="ECO:0000256" key="10">
    <source>
        <dbReference type="RuleBase" id="RU003465"/>
    </source>
</evidence>
<dbReference type="SUPFAM" id="SSF81606">
    <property type="entry name" value="PP2C-like"/>
    <property type="match status" value="1"/>
</dbReference>
<dbReference type="AlphaFoldDB" id="A0A165CYJ7"/>